<dbReference type="PANTHER" id="PTHR15002">
    <property type="entry name" value="RIBOSOMAL BIOGENESIS PROTEIN LAS1L"/>
    <property type="match status" value="1"/>
</dbReference>
<dbReference type="PANTHER" id="PTHR15002:SF0">
    <property type="entry name" value="RIBOSOMAL BIOGENESIS PROTEIN LAS1L"/>
    <property type="match status" value="1"/>
</dbReference>
<dbReference type="GO" id="GO:0090730">
    <property type="term" value="C:Las1 complex"/>
    <property type="evidence" value="ECO:0007669"/>
    <property type="project" value="InterPro"/>
</dbReference>
<accession>A0A0P4VZM3</accession>
<proteinExistence type="predicted"/>
<dbReference type="AlphaFoldDB" id="A0A0P4VZM3"/>
<evidence type="ECO:0000313" key="1">
    <source>
        <dbReference type="EMBL" id="JAI61561.1"/>
    </source>
</evidence>
<reference evidence="1" key="1">
    <citation type="submission" date="2015-09" db="EMBL/GenBank/DDBJ databases">
        <title>Scylla olivacea transcriptome.</title>
        <authorList>
            <person name="Ikhwanuddin M."/>
        </authorList>
    </citation>
    <scope>NUCLEOTIDE SEQUENCE</scope>
</reference>
<sequence>MNSMVVVPWFSREEWLETYRATFSSDVGRWKDAKDTMLVWQARVEKLPAGVDVTLPLLQAKIVDVDPTVESSVKSIFLASALQRFVTSIVKLPQTNYYRAQSMHNLALEIGLPMHLVDLRNEIVHGHGGWAGGETVHRALDTAYKWIKGYYWDAEFEKSQMKQCDVSGWQEERWQGFLSLLRKYTKLTISFAKKKVPIYIKVKNALIRNLESLYLLDPEECTKAIVSHVLLPETRSDLARHHEGVDVCECGCCIDDRVLERVEPLLAFFCSTEEGIDLLLSCLVKRGQEHSKLASEWVCIIAGALLELPCFSSQVSHCSGHSVVLEKPPGGVDWKRVVLDLLTAHSDWSTHTAFRIMESPETRITESQLESIKDLVYVFNGGSQARNGKESKASCHTGEELYTIDSILATAKHLSLGDRRKLERLRIAVTGIASESTSSDVPLGVLAHQRNNSLFYKELILHYPDSDSAPLPSKRPKLQNSLG</sequence>
<dbReference type="GO" id="GO:0004519">
    <property type="term" value="F:endonuclease activity"/>
    <property type="evidence" value="ECO:0007669"/>
    <property type="project" value="InterPro"/>
</dbReference>
<organism evidence="1">
    <name type="scientific">Scylla olivacea</name>
    <name type="common">Orange mud crab</name>
    <name type="synonym">Cancer olivacea</name>
    <dbReference type="NCBI Taxonomy" id="85551"/>
    <lineage>
        <taxon>Eukaryota</taxon>
        <taxon>Metazoa</taxon>
        <taxon>Ecdysozoa</taxon>
        <taxon>Arthropoda</taxon>
        <taxon>Crustacea</taxon>
        <taxon>Multicrustacea</taxon>
        <taxon>Malacostraca</taxon>
        <taxon>Eumalacostraca</taxon>
        <taxon>Eucarida</taxon>
        <taxon>Decapoda</taxon>
        <taxon>Pleocyemata</taxon>
        <taxon>Brachyura</taxon>
        <taxon>Eubrachyura</taxon>
        <taxon>Portunoidea</taxon>
        <taxon>Portunidae</taxon>
        <taxon>Portuninae</taxon>
        <taxon>Scylla</taxon>
    </lineage>
</organism>
<dbReference type="Pfam" id="PF04031">
    <property type="entry name" value="Las1"/>
    <property type="match status" value="1"/>
</dbReference>
<name>A0A0P4VZM3_SCYOL</name>
<evidence type="ECO:0008006" key="2">
    <source>
        <dbReference type="Google" id="ProtNLM"/>
    </source>
</evidence>
<dbReference type="InterPro" id="IPR007174">
    <property type="entry name" value="Las1"/>
</dbReference>
<protein>
    <recommendedName>
        <fullName evidence="2">Las1-like protein</fullName>
    </recommendedName>
</protein>
<dbReference type="GO" id="GO:0000460">
    <property type="term" value="P:maturation of 5.8S rRNA"/>
    <property type="evidence" value="ECO:0007669"/>
    <property type="project" value="TreeGrafter"/>
</dbReference>
<dbReference type="GO" id="GO:0000470">
    <property type="term" value="P:maturation of LSU-rRNA"/>
    <property type="evidence" value="ECO:0007669"/>
    <property type="project" value="TreeGrafter"/>
</dbReference>
<dbReference type="EMBL" id="GDRN01084066">
    <property type="protein sequence ID" value="JAI61561.1"/>
    <property type="molecule type" value="Transcribed_RNA"/>
</dbReference>
<dbReference type="GO" id="GO:0030687">
    <property type="term" value="C:preribosome, large subunit precursor"/>
    <property type="evidence" value="ECO:0007669"/>
    <property type="project" value="TreeGrafter"/>
</dbReference>